<feature type="signal peptide" evidence="1">
    <location>
        <begin position="1"/>
        <end position="18"/>
    </location>
</feature>
<gene>
    <name evidence="2" type="ORF">PP769_05150</name>
</gene>
<dbReference type="AlphaFoldDB" id="A0AA96GDL4"/>
<sequence>MQRSIRSFLLLGVFSLLAMGCMTTPAMSEGGAPAPGPAQGYDIHVQAPHLMPDGTPGGPYHHYCKGINDKILQCLLFETTDANAPLVAIEYFVSKDLSRTLPLIQWHRFFHDHKQEIATGRVQILDIDDPEKVKAIAEAASKTDGVIYHLWQKGKDFPDGTVTYPQSLGHIFNQPE</sequence>
<dbReference type="Pfam" id="PF06884">
    <property type="entry name" value="DUF1264"/>
    <property type="match status" value="1"/>
</dbReference>
<protein>
    <submittedName>
        <fullName evidence="2">DUF1264 domain-containing protein</fullName>
    </submittedName>
</protein>
<accession>A0AA96GDL4</accession>
<dbReference type="KEGG" id="nall:PP769_05150"/>
<dbReference type="PANTHER" id="PTHR31360:SF0">
    <property type="entry name" value="OIL BODY-ASSOCIATED PROTEIN 1B"/>
    <property type="match status" value="1"/>
</dbReference>
<dbReference type="Proteomes" id="UP001302719">
    <property type="component" value="Chromosome"/>
</dbReference>
<evidence type="ECO:0000313" key="3">
    <source>
        <dbReference type="Proteomes" id="UP001302719"/>
    </source>
</evidence>
<dbReference type="RefSeq" id="WP_312645840.1">
    <property type="nucleotide sequence ID" value="NZ_CP116967.1"/>
</dbReference>
<reference evidence="2 3" key="1">
    <citation type="submission" date="2023-01" db="EMBL/GenBank/DDBJ databases">
        <title>Cultivation and genomic characterization of new, ubiquitous marine nitrite-oxidizing bacteria from the Nitrospirales.</title>
        <authorList>
            <person name="Mueller A.J."/>
            <person name="Daebeler A."/>
            <person name="Herbold C.W."/>
            <person name="Kirkegaard R.H."/>
            <person name="Daims H."/>
        </authorList>
    </citation>
    <scope>NUCLEOTIDE SEQUENCE [LARGE SCALE GENOMIC DNA]</scope>
    <source>
        <strain evidence="2 3">VA</strain>
    </source>
</reference>
<dbReference type="PROSITE" id="PS51257">
    <property type="entry name" value="PROKAR_LIPOPROTEIN"/>
    <property type="match status" value="1"/>
</dbReference>
<dbReference type="PANTHER" id="PTHR31360">
    <property type="match status" value="1"/>
</dbReference>
<evidence type="ECO:0000313" key="2">
    <source>
        <dbReference type="EMBL" id="WNM59152.1"/>
    </source>
</evidence>
<name>A0AA96GDL4_9BACT</name>
<dbReference type="InterPro" id="IPR010686">
    <property type="entry name" value="OBAP-like"/>
</dbReference>
<organism evidence="2 3">
    <name type="scientific">Candidatus Nitrospira allomarina</name>
    <dbReference type="NCBI Taxonomy" id="3020900"/>
    <lineage>
        <taxon>Bacteria</taxon>
        <taxon>Pseudomonadati</taxon>
        <taxon>Nitrospirota</taxon>
        <taxon>Nitrospiria</taxon>
        <taxon>Nitrospirales</taxon>
        <taxon>Nitrospiraceae</taxon>
        <taxon>Nitrospira</taxon>
    </lineage>
</organism>
<dbReference type="EMBL" id="CP116967">
    <property type="protein sequence ID" value="WNM59152.1"/>
    <property type="molecule type" value="Genomic_DNA"/>
</dbReference>
<feature type="chain" id="PRO_5041639290" evidence="1">
    <location>
        <begin position="19"/>
        <end position="176"/>
    </location>
</feature>
<proteinExistence type="predicted"/>
<evidence type="ECO:0000256" key="1">
    <source>
        <dbReference type="SAM" id="SignalP"/>
    </source>
</evidence>
<keyword evidence="1" id="KW-0732">Signal</keyword>
<keyword evidence="3" id="KW-1185">Reference proteome</keyword>